<dbReference type="EMBL" id="LS974618">
    <property type="protein sequence ID" value="CAG7896062.1"/>
    <property type="molecule type" value="Genomic_DNA"/>
</dbReference>
<protein>
    <submittedName>
        <fullName evidence="1">Uncharacterized protein</fullName>
    </submittedName>
</protein>
<evidence type="ECO:0000313" key="1">
    <source>
        <dbReference type="EMBL" id="CAG7896062.1"/>
    </source>
</evidence>
<sequence>MLTLNGLTYLSLQDAPAPMPKDTNLDVIRVLAGKQSNTQCIFIIEQAVGGVFYKSSELISLYNNLLSCRFFS</sequence>
<evidence type="ECO:0000313" key="2">
    <source>
        <dbReference type="Proteomes" id="UP000694005"/>
    </source>
</evidence>
<name>A0A8D9M2E7_BRACM</name>
<gene>
    <name evidence="1" type="ORF">BRAPAZ1V2_A02P50140.2</name>
</gene>
<reference evidence="1 2" key="1">
    <citation type="submission" date="2021-07" db="EMBL/GenBank/DDBJ databases">
        <authorList>
            <consortium name="Genoscope - CEA"/>
            <person name="William W."/>
        </authorList>
    </citation>
    <scope>NUCLEOTIDE SEQUENCE [LARGE SCALE GENOMIC DNA]</scope>
</reference>
<dbReference type="Proteomes" id="UP000694005">
    <property type="component" value="Chromosome A02"/>
</dbReference>
<accession>A0A8D9M2E7</accession>
<proteinExistence type="predicted"/>
<dbReference type="AlphaFoldDB" id="A0A8D9M2E7"/>
<dbReference type="Gramene" id="A02p50140.2_BraZ1">
    <property type="protein sequence ID" value="A02p50140.2_BraZ1.CDS"/>
    <property type="gene ID" value="A02g50140.2_BraZ1"/>
</dbReference>
<organism evidence="1 2">
    <name type="scientific">Brassica campestris</name>
    <name type="common">Field mustard</name>
    <dbReference type="NCBI Taxonomy" id="3711"/>
    <lineage>
        <taxon>Eukaryota</taxon>
        <taxon>Viridiplantae</taxon>
        <taxon>Streptophyta</taxon>
        <taxon>Embryophyta</taxon>
        <taxon>Tracheophyta</taxon>
        <taxon>Spermatophyta</taxon>
        <taxon>Magnoliopsida</taxon>
        <taxon>eudicotyledons</taxon>
        <taxon>Gunneridae</taxon>
        <taxon>Pentapetalae</taxon>
        <taxon>rosids</taxon>
        <taxon>malvids</taxon>
        <taxon>Brassicales</taxon>
        <taxon>Brassicaceae</taxon>
        <taxon>Brassiceae</taxon>
        <taxon>Brassica</taxon>
    </lineage>
</organism>